<dbReference type="RefSeq" id="WP_076697746.1">
    <property type="nucleotide sequence ID" value="NZ_CP015093.1"/>
</dbReference>
<evidence type="ECO:0000313" key="3">
    <source>
        <dbReference type="Proteomes" id="UP000187059"/>
    </source>
</evidence>
<dbReference type="GO" id="GO:0016758">
    <property type="term" value="F:hexosyltransferase activity"/>
    <property type="evidence" value="ECO:0007669"/>
    <property type="project" value="TreeGrafter"/>
</dbReference>
<feature type="domain" description="Glycosyltransferase subfamily 4-like N-terminal" evidence="1">
    <location>
        <begin position="35"/>
        <end position="150"/>
    </location>
</feature>
<dbReference type="Pfam" id="PF13439">
    <property type="entry name" value="Glyco_transf_4"/>
    <property type="match status" value="1"/>
</dbReference>
<protein>
    <submittedName>
        <fullName evidence="2">Glycosyltransferase</fullName>
    </submittedName>
</protein>
<dbReference type="Pfam" id="PF13692">
    <property type="entry name" value="Glyco_trans_1_4"/>
    <property type="match status" value="1"/>
</dbReference>
<keyword evidence="3" id="KW-1185">Reference proteome</keyword>
<evidence type="ECO:0000313" key="2">
    <source>
        <dbReference type="EMBL" id="APZ52187.1"/>
    </source>
</evidence>
<dbReference type="PANTHER" id="PTHR45947">
    <property type="entry name" value="SULFOQUINOVOSYL TRANSFERASE SQD2"/>
    <property type="match status" value="1"/>
</dbReference>
<dbReference type="EMBL" id="CP015093">
    <property type="protein sequence ID" value="APZ52187.1"/>
    <property type="molecule type" value="Genomic_DNA"/>
</dbReference>
<dbReference type="Gene3D" id="3.40.50.2000">
    <property type="entry name" value="Glycogen Phosphorylase B"/>
    <property type="match status" value="2"/>
</dbReference>
<dbReference type="Proteomes" id="UP000187059">
    <property type="component" value="Chromosome"/>
</dbReference>
<dbReference type="InterPro" id="IPR050194">
    <property type="entry name" value="Glycosyltransferase_grp1"/>
</dbReference>
<dbReference type="AlphaFoldDB" id="A0A1P8US36"/>
<name>A0A1P8US36_9RHOB</name>
<evidence type="ECO:0000259" key="1">
    <source>
        <dbReference type="Pfam" id="PF13439"/>
    </source>
</evidence>
<dbReference type="OrthoDB" id="529131at2"/>
<keyword evidence="2" id="KW-0808">Transferase</keyword>
<reference evidence="2 3" key="1">
    <citation type="submission" date="2016-04" db="EMBL/GenBank/DDBJ databases">
        <title>Deep-sea bacteria in the southern Pacific.</title>
        <authorList>
            <person name="Tang K."/>
        </authorList>
    </citation>
    <scope>NUCLEOTIDE SEQUENCE [LARGE SCALE GENOMIC DNA]</scope>
    <source>
        <strain evidence="2 3">JLT2014</strain>
    </source>
</reference>
<dbReference type="SUPFAM" id="SSF53756">
    <property type="entry name" value="UDP-Glycosyltransferase/glycogen phosphorylase"/>
    <property type="match status" value="1"/>
</dbReference>
<accession>A0A1P8US36</accession>
<organism evidence="2 3">
    <name type="scientific">Salipiger abyssi</name>
    <dbReference type="NCBI Taxonomy" id="1250539"/>
    <lineage>
        <taxon>Bacteria</taxon>
        <taxon>Pseudomonadati</taxon>
        <taxon>Pseudomonadota</taxon>
        <taxon>Alphaproteobacteria</taxon>
        <taxon>Rhodobacterales</taxon>
        <taxon>Roseobacteraceae</taxon>
        <taxon>Salipiger</taxon>
    </lineage>
</organism>
<proteinExistence type="predicted"/>
<gene>
    <name evidence="2" type="ORF">Ga0080574_TMP1853</name>
</gene>
<dbReference type="KEGG" id="paby:Ga0080574_TMP1853"/>
<sequence>MTDMPRILHLVDDATPGGITRVLDHIRSCPLMAQTARHELWTVARNAALPRCDADMIVSHLSLSWRGLPALISLRARHPGTPLVHVEHSYTEAFTALNVRAKLRFFTMLRTAYALFDRVVAVSEAQGAWLTRRRLVPAGALRVIPPVVDLAGFRALPAPQGAPRVIGAIGRLHRQKGFDILIQAFRQLPDAGLALHIHGSGPEEAALRALAEGDPRIRFFGHSGQPEKVMASVDLVAMPSRWEAFGLVALEARSAGRPVLCPRLDGLATSAGADGLFVTGHGIDAWARALQRALAATDSTPDRAAGCEAVFAEGWAELIASCCGHAKRAPQSAGAGAAPGTLIAAGLS</sequence>
<dbReference type="InterPro" id="IPR028098">
    <property type="entry name" value="Glyco_trans_4-like_N"/>
</dbReference>
<dbReference type="STRING" id="1250539.Ga0080574_TMP1853"/>
<dbReference type="PANTHER" id="PTHR45947:SF3">
    <property type="entry name" value="SULFOQUINOVOSYL TRANSFERASE SQD2"/>
    <property type="match status" value="1"/>
</dbReference>